<feature type="transmembrane region" description="Helical" evidence="10">
    <location>
        <begin position="363"/>
        <end position="384"/>
    </location>
</feature>
<feature type="transmembrane region" description="Helical" evidence="10">
    <location>
        <begin position="104"/>
        <end position="122"/>
    </location>
</feature>
<evidence type="ECO:0000256" key="2">
    <source>
        <dbReference type="ARBA" id="ARBA00009780"/>
    </source>
</evidence>
<evidence type="ECO:0000256" key="10">
    <source>
        <dbReference type="SAM" id="Phobius"/>
    </source>
</evidence>
<feature type="binding site" evidence="8">
    <location>
        <position position="62"/>
    </location>
    <ligand>
        <name>Ca(2+)</name>
        <dbReference type="ChEBI" id="CHEBI:29108"/>
    </ligand>
</feature>
<gene>
    <name evidence="11" type="ORF">TCEB3V08_LOCUS2476</name>
</gene>
<evidence type="ECO:0000256" key="3">
    <source>
        <dbReference type="ARBA" id="ARBA00011891"/>
    </source>
</evidence>
<accession>A0A7R9CDQ4</accession>
<evidence type="ECO:0000256" key="9">
    <source>
        <dbReference type="PIRSR" id="PIRSR608901-2"/>
    </source>
</evidence>
<keyword evidence="8" id="KW-0106">Calcium</keyword>
<protein>
    <recommendedName>
        <fullName evidence="3">ceramidase</fullName>
        <ecNumber evidence="3">3.5.1.23</ecNumber>
    </recommendedName>
</protein>
<sequence>MQHVWQHCNTSAVKCELIEQRTMHIEQLFSCRSVWTSDIICRVKMWQHLEPGSSPVDWCEGNYLISPLIAEFVNTFSNVLFFLLPPVMMYLFREYARFVNPGIHILWLLLIVVGISSAYFHATLSLIGQLLDELAILWIFMASFSMFFPRRFFPLLFHNDRKLFSLAAVVFALIATFLAVLHPIANAFALMTLGLPAFFLLIHELKRCESGRVYRLGIRCAAVWLLAVACWLNDRLFCETWLALNFPYLHALWHILIFIASYTALVLFAYFAVKEERPDTTPVLRYWPREDFELGVPYINNTMWRYLEPGSSPVDWCEGNYLISPNIAEFGNTVSNILFIVCPPLMMSLYQEYSQCVHRGIHALWLIKLFSWTMGVSAVLFTALGVLKPIINSFALMVLGSGVIILLLLEIRRMTGRMQRLGLRTVAVWVLAVACWIADRVLCDTLRSLHFPYLHAIWHILIFIASYTIIVIYSHAYVGAEFDNLAPTLNYWPKDNFELGIPYITIHSTNKKN</sequence>
<feature type="transmembrane region" description="Helical" evidence="10">
    <location>
        <begin position="163"/>
        <end position="181"/>
    </location>
</feature>
<feature type="binding site" evidence="9">
    <location>
        <position position="250"/>
    </location>
    <ligand>
        <name>Zn(2+)</name>
        <dbReference type="ChEBI" id="CHEBI:29105"/>
        <note>catalytic</note>
    </ligand>
</feature>
<organism evidence="11">
    <name type="scientific">Timema cristinae</name>
    <name type="common">Walking stick</name>
    <dbReference type="NCBI Taxonomy" id="61476"/>
    <lineage>
        <taxon>Eukaryota</taxon>
        <taxon>Metazoa</taxon>
        <taxon>Ecdysozoa</taxon>
        <taxon>Arthropoda</taxon>
        <taxon>Hexapoda</taxon>
        <taxon>Insecta</taxon>
        <taxon>Pterygota</taxon>
        <taxon>Neoptera</taxon>
        <taxon>Polyneoptera</taxon>
        <taxon>Phasmatodea</taxon>
        <taxon>Timematodea</taxon>
        <taxon>Timematoidea</taxon>
        <taxon>Timematidae</taxon>
        <taxon>Timema</taxon>
    </lineage>
</organism>
<feature type="binding site" evidence="8">
    <location>
        <position position="71"/>
    </location>
    <ligand>
        <name>Ca(2+)</name>
        <dbReference type="ChEBI" id="CHEBI:29108"/>
    </ligand>
</feature>
<dbReference type="PANTHER" id="PTHR46139:SF3">
    <property type="entry name" value="ALKALINE CERAMIDASE"/>
    <property type="match status" value="1"/>
</dbReference>
<dbReference type="EMBL" id="OC317002">
    <property type="protein sequence ID" value="CAD7394553.1"/>
    <property type="molecule type" value="Genomic_DNA"/>
</dbReference>
<feature type="binding site" evidence="8">
    <location>
        <position position="57"/>
    </location>
    <ligand>
        <name>Ca(2+)</name>
        <dbReference type="ChEBI" id="CHEBI:29108"/>
    </ligand>
</feature>
<dbReference type="GO" id="GO:0046872">
    <property type="term" value="F:metal ion binding"/>
    <property type="evidence" value="ECO:0007669"/>
    <property type="project" value="UniProtKB-KW"/>
</dbReference>
<keyword evidence="7 10" id="KW-0472">Membrane</keyword>
<name>A0A7R9CDQ4_TIMCR</name>
<comment type="subcellular location">
    <subcellularLocation>
        <location evidence="1">Membrane</location>
        <topology evidence="1">Multi-pass membrane protein</topology>
    </subcellularLocation>
</comment>
<evidence type="ECO:0000256" key="4">
    <source>
        <dbReference type="ARBA" id="ARBA00022692"/>
    </source>
</evidence>
<feature type="binding site" evidence="9">
    <location>
        <position position="121"/>
    </location>
    <ligand>
        <name>Zn(2+)</name>
        <dbReference type="ChEBI" id="CHEBI:29105"/>
        <note>catalytic</note>
    </ligand>
</feature>
<evidence type="ECO:0000256" key="5">
    <source>
        <dbReference type="ARBA" id="ARBA00022801"/>
    </source>
</evidence>
<dbReference type="EC" id="3.5.1.23" evidence="3"/>
<keyword evidence="4 10" id="KW-0812">Transmembrane</keyword>
<dbReference type="AlphaFoldDB" id="A0A7R9CDQ4"/>
<feature type="transmembrane region" description="Helical" evidence="10">
    <location>
        <begin position="134"/>
        <end position="151"/>
    </location>
</feature>
<keyword evidence="5" id="KW-0378">Hydrolase</keyword>
<feature type="transmembrane region" description="Helical" evidence="10">
    <location>
        <begin position="187"/>
        <end position="204"/>
    </location>
</feature>
<feature type="transmembrane region" description="Helical" evidence="10">
    <location>
        <begin position="252"/>
        <end position="273"/>
    </location>
</feature>
<feature type="binding site" evidence="8">
    <location>
        <position position="60"/>
    </location>
    <ligand>
        <name>Ca(2+)</name>
        <dbReference type="ChEBI" id="CHEBI:29108"/>
    </ligand>
</feature>
<evidence type="ECO:0000256" key="6">
    <source>
        <dbReference type="ARBA" id="ARBA00022989"/>
    </source>
</evidence>
<feature type="binding site" evidence="9">
    <location>
        <position position="254"/>
    </location>
    <ligand>
        <name>Zn(2+)</name>
        <dbReference type="ChEBI" id="CHEBI:29105"/>
        <note>catalytic</note>
    </ligand>
</feature>
<feature type="binding site" evidence="8">
    <location>
        <position position="58"/>
    </location>
    <ligand>
        <name>Ca(2+)</name>
        <dbReference type="ChEBI" id="CHEBI:29108"/>
    </ligand>
</feature>
<dbReference type="InterPro" id="IPR008901">
    <property type="entry name" value="ACER"/>
</dbReference>
<dbReference type="Pfam" id="PF05875">
    <property type="entry name" value="Ceramidase"/>
    <property type="match status" value="2"/>
</dbReference>
<feature type="transmembrane region" description="Helical" evidence="10">
    <location>
        <begin position="451"/>
        <end position="473"/>
    </location>
</feature>
<evidence type="ECO:0000256" key="8">
    <source>
        <dbReference type="PIRSR" id="PIRSR608901-1"/>
    </source>
</evidence>
<proteinExistence type="inferred from homology"/>
<feature type="transmembrane region" description="Helical" evidence="10">
    <location>
        <begin position="216"/>
        <end position="232"/>
    </location>
</feature>
<keyword evidence="8" id="KW-0479">Metal-binding</keyword>
<dbReference type="GO" id="GO:0016020">
    <property type="term" value="C:membrane"/>
    <property type="evidence" value="ECO:0007669"/>
    <property type="project" value="UniProtKB-SubCell"/>
</dbReference>
<comment type="cofactor">
    <cofactor evidence="9">
        <name>Zn(2+)</name>
        <dbReference type="ChEBI" id="CHEBI:29105"/>
    </cofactor>
</comment>
<evidence type="ECO:0000313" key="11">
    <source>
        <dbReference type="EMBL" id="CAD7394553.1"/>
    </source>
</evidence>
<keyword evidence="9" id="KW-0862">Zinc</keyword>
<feature type="transmembrane region" description="Helical" evidence="10">
    <location>
        <begin position="390"/>
        <end position="409"/>
    </location>
</feature>
<evidence type="ECO:0000256" key="1">
    <source>
        <dbReference type="ARBA" id="ARBA00004141"/>
    </source>
</evidence>
<evidence type="ECO:0000256" key="7">
    <source>
        <dbReference type="ARBA" id="ARBA00023136"/>
    </source>
</evidence>
<feature type="transmembrane region" description="Helical" evidence="10">
    <location>
        <begin position="421"/>
        <end position="439"/>
    </location>
</feature>
<dbReference type="GO" id="GO:0017040">
    <property type="term" value="F:N-acylsphingosine amidohydrolase activity"/>
    <property type="evidence" value="ECO:0007669"/>
    <property type="project" value="UniProtKB-EC"/>
</dbReference>
<keyword evidence="6 10" id="KW-1133">Transmembrane helix</keyword>
<dbReference type="PANTHER" id="PTHR46139">
    <property type="entry name" value="ALKALINE CERAMIDASE"/>
    <property type="match status" value="1"/>
</dbReference>
<dbReference type="GO" id="GO:0046514">
    <property type="term" value="P:ceramide catabolic process"/>
    <property type="evidence" value="ECO:0007669"/>
    <property type="project" value="TreeGrafter"/>
</dbReference>
<comment type="similarity">
    <text evidence="2">Belongs to the alkaline ceramidase family.</text>
</comment>
<reference evidence="11" key="1">
    <citation type="submission" date="2020-11" db="EMBL/GenBank/DDBJ databases">
        <authorList>
            <person name="Tran Van P."/>
        </authorList>
    </citation>
    <scope>NUCLEOTIDE SEQUENCE</scope>
</reference>